<reference evidence="1 2" key="1">
    <citation type="submission" date="2017-01" db="EMBL/GenBank/DDBJ databases">
        <title>Genome sequence of Rhodoferax antarcticus ANT.BR, a psychrophilic purple nonsulfur bacterium from an Antarctic microbial mat.</title>
        <authorList>
            <person name="Baker J."/>
            <person name="Riester C."/>
            <person name="Skinner B."/>
            <person name="Newell A."/>
            <person name="Swingley W."/>
            <person name="Madigan M."/>
            <person name="Jung D."/>
            <person name="Asao M."/>
            <person name="Chen M."/>
            <person name="Loughlin P."/>
            <person name="Pan H."/>
            <person name="Lin S."/>
            <person name="Li N."/>
            <person name="Shaw J."/>
            <person name="Prado M."/>
            <person name="Sherman C."/>
            <person name="Li X."/>
            <person name="Tang J."/>
            <person name="Blankenship R."/>
            <person name="Zhao T."/>
            <person name="Touchman J."/>
            <person name="Sattley M."/>
        </authorList>
    </citation>
    <scope>NUCLEOTIDE SEQUENCE [LARGE SCALE GENOMIC DNA]</scope>
    <source>
        <strain evidence="1 2">ANT.BR</strain>
    </source>
</reference>
<dbReference type="SUPFAM" id="SSF52540">
    <property type="entry name" value="P-loop containing nucleoside triphosphate hydrolases"/>
    <property type="match status" value="1"/>
</dbReference>
<organism evidence="1 2">
    <name type="scientific">Rhodoferax antarcticus ANT.BR</name>
    <dbReference type="NCBI Taxonomy" id="1111071"/>
    <lineage>
        <taxon>Bacteria</taxon>
        <taxon>Pseudomonadati</taxon>
        <taxon>Pseudomonadota</taxon>
        <taxon>Betaproteobacteria</taxon>
        <taxon>Burkholderiales</taxon>
        <taxon>Comamonadaceae</taxon>
        <taxon>Rhodoferax</taxon>
    </lineage>
</organism>
<dbReference type="InterPro" id="IPR027417">
    <property type="entry name" value="P-loop_NTPase"/>
</dbReference>
<evidence type="ECO:0000313" key="2">
    <source>
        <dbReference type="Proteomes" id="UP000185911"/>
    </source>
</evidence>
<dbReference type="GO" id="GO:0004594">
    <property type="term" value="F:pantothenate kinase activity"/>
    <property type="evidence" value="ECO:0007669"/>
    <property type="project" value="UniProtKB-EC"/>
</dbReference>
<dbReference type="PANTHER" id="PTHR10285">
    <property type="entry name" value="URIDINE KINASE"/>
    <property type="match status" value="1"/>
</dbReference>
<proteinExistence type="predicted"/>
<dbReference type="Proteomes" id="UP000185911">
    <property type="component" value="Unassembled WGS sequence"/>
</dbReference>
<gene>
    <name evidence="1" type="ORF">BLL52_2477</name>
</gene>
<dbReference type="STRING" id="81479.RA876_06520"/>
<dbReference type="Gene3D" id="3.40.50.300">
    <property type="entry name" value="P-loop containing nucleotide triphosphate hydrolases"/>
    <property type="match status" value="1"/>
</dbReference>
<dbReference type="EC" id="2.7.1.33" evidence="1"/>
<dbReference type="EMBL" id="MSYM01000013">
    <property type="protein sequence ID" value="OLP06246.1"/>
    <property type="molecule type" value="Genomic_DNA"/>
</dbReference>
<keyword evidence="1" id="KW-0418">Kinase</keyword>
<protein>
    <submittedName>
        <fullName evidence="1">Putative pantothenate kinase</fullName>
        <ecNumber evidence="1">2.7.1.33</ecNumber>
    </submittedName>
</protein>
<keyword evidence="2" id="KW-1185">Reference proteome</keyword>
<dbReference type="NCBIfam" id="NF006743">
    <property type="entry name" value="PRK09270.1-2"/>
    <property type="match status" value="1"/>
</dbReference>
<evidence type="ECO:0000313" key="1">
    <source>
        <dbReference type="EMBL" id="OLP06246.1"/>
    </source>
</evidence>
<keyword evidence="1" id="KW-0808">Transferase</keyword>
<dbReference type="RefSeq" id="WP_075586725.1">
    <property type="nucleotide sequence ID" value="NZ_MSYM01000013.1"/>
</dbReference>
<name>A0A1Q8YDW1_9BURK</name>
<comment type="caution">
    <text evidence="1">The sequence shown here is derived from an EMBL/GenBank/DDBJ whole genome shotgun (WGS) entry which is preliminary data.</text>
</comment>
<dbReference type="AlphaFoldDB" id="A0A1Q8YDW1"/>
<sequence length="212" mass="23519">MSIPTTIILPDLCSQRITDLLASGSRRILGIAGAPGAGKSTLVQAIATQFGEAVQPVPMDGFHLANSELLRLGRRGRKGAPDTFDAAGYVNLMRRLKHHPPDEVVYAPDYRRHVEEAIAGAIAVDPATPLVVTEGNYLLLEDAPWNQLPGMLDEIWFLDVPDELRRQRLVARHMRFGRTEQQALDWMASTDEPNALRITQGRVRADVQVSWH</sequence>
<accession>A0A1Q8YDW1</accession>